<evidence type="ECO:0000256" key="3">
    <source>
        <dbReference type="ARBA" id="ARBA00022729"/>
    </source>
</evidence>
<dbReference type="GO" id="GO:0008233">
    <property type="term" value="F:peptidase activity"/>
    <property type="evidence" value="ECO:0007669"/>
    <property type="project" value="UniProtKB-KW"/>
</dbReference>
<dbReference type="PIRSF" id="PIRSF001134">
    <property type="entry name" value="Streptogrisin"/>
    <property type="match status" value="1"/>
</dbReference>
<evidence type="ECO:0000256" key="8">
    <source>
        <dbReference type="SAM" id="SignalP"/>
    </source>
</evidence>
<keyword evidence="4" id="KW-0378">Hydrolase</keyword>
<reference evidence="11" key="1">
    <citation type="journal article" date="2019" name="Int. J. Syst. Evol. Microbiol.">
        <title>The Global Catalogue of Microorganisms (GCM) 10K type strain sequencing project: providing services to taxonomists for standard genome sequencing and annotation.</title>
        <authorList>
            <consortium name="The Broad Institute Genomics Platform"/>
            <consortium name="The Broad Institute Genome Sequencing Center for Infectious Disease"/>
            <person name="Wu L."/>
            <person name="Ma J."/>
        </authorList>
    </citation>
    <scope>NUCLEOTIDE SEQUENCE [LARGE SCALE GENOMIC DNA]</scope>
    <source>
        <strain evidence="11">JCM 18204</strain>
    </source>
</reference>
<dbReference type="PRINTS" id="PR00861">
    <property type="entry name" value="ALYTICPTASE"/>
</dbReference>
<accession>A0ABP9ARL6</accession>
<dbReference type="SUPFAM" id="SSF50494">
    <property type="entry name" value="Trypsin-like serine proteases"/>
    <property type="match status" value="1"/>
</dbReference>
<feature type="chain" id="PRO_5047245237" evidence="8">
    <location>
        <begin position="29"/>
        <end position="393"/>
    </location>
</feature>
<evidence type="ECO:0000256" key="6">
    <source>
        <dbReference type="ARBA" id="ARBA00023145"/>
    </source>
</evidence>
<dbReference type="Proteomes" id="UP001499959">
    <property type="component" value="Unassembled WGS sequence"/>
</dbReference>
<keyword evidence="2 10" id="KW-0645">Protease</keyword>
<keyword evidence="6" id="KW-0865">Zymogen</keyword>
<evidence type="ECO:0000256" key="2">
    <source>
        <dbReference type="ARBA" id="ARBA00022670"/>
    </source>
</evidence>
<proteinExistence type="inferred from homology"/>
<protein>
    <submittedName>
        <fullName evidence="10">Alpha-lytic protease prodomain-containing protein</fullName>
    </submittedName>
</protein>
<comment type="similarity">
    <text evidence="1">Belongs to the peptidase S1 family.</text>
</comment>
<dbReference type="EMBL" id="BAABJE010000001">
    <property type="protein sequence ID" value="GAA4785286.1"/>
    <property type="molecule type" value="Genomic_DNA"/>
</dbReference>
<sequence>MSASKYVGRKTLIAVALATIAFSATTGAAERGARIDARLAAAMERDLGISAEQLPGYFRAQEQARTKAAQAERALGAHYAGTWLERGADGEFRPVVATTSAAKAARVSGAEVRQFRHSLHQLEDSLASLNDVRARARDAGKLQGVQSWYIDLPSNSVVVKVSPGAMLKAADFVAVSSADVAAVRFEIDAGTAMPAASVVGGNQYQSGGGSCSIGFSVTRGATKGFATAGHCGAAGTTVRIGGVTVGSVQSSSFPTNDRAWATVRSSDTLVGGVNRYNGTNVAVRGSTEYGVGTAVCRSGYASGWRCGTITATNVTVNYSTGPVYGLRQSNACLTQGDSGGSWISGNQAQGVSSGGQLYGSAPPYSNCGVANPVSYYQRINPLLSAYGLSLVLG</sequence>
<evidence type="ECO:0000256" key="4">
    <source>
        <dbReference type="ARBA" id="ARBA00022801"/>
    </source>
</evidence>
<keyword evidence="3 8" id="KW-0732">Signal</keyword>
<evidence type="ECO:0000256" key="7">
    <source>
        <dbReference type="ARBA" id="ARBA00023157"/>
    </source>
</evidence>
<dbReference type="CDD" id="cd21112">
    <property type="entry name" value="alphaLP-like"/>
    <property type="match status" value="1"/>
</dbReference>
<dbReference type="Pfam" id="PF02983">
    <property type="entry name" value="Pro_Al_protease"/>
    <property type="match status" value="1"/>
</dbReference>
<keyword evidence="7" id="KW-1015">Disulfide bond</keyword>
<dbReference type="Gene3D" id="2.40.10.10">
    <property type="entry name" value="Trypsin-like serine proteases"/>
    <property type="match status" value="2"/>
</dbReference>
<evidence type="ECO:0000313" key="11">
    <source>
        <dbReference type="Proteomes" id="UP001499959"/>
    </source>
</evidence>
<dbReference type="InterPro" id="IPR009003">
    <property type="entry name" value="Peptidase_S1_PA"/>
</dbReference>
<keyword evidence="11" id="KW-1185">Reference proteome</keyword>
<gene>
    <name evidence="10" type="ORF">GCM10023307_07500</name>
</gene>
<dbReference type="InterPro" id="IPR035070">
    <property type="entry name" value="Streptogrisin_prodomain"/>
</dbReference>
<keyword evidence="5" id="KW-0720">Serine protease</keyword>
<organism evidence="10 11">
    <name type="scientific">Lysobacter hankyongensis</name>
    <dbReference type="NCBI Taxonomy" id="1176535"/>
    <lineage>
        <taxon>Bacteria</taxon>
        <taxon>Pseudomonadati</taxon>
        <taxon>Pseudomonadota</taxon>
        <taxon>Gammaproteobacteria</taxon>
        <taxon>Lysobacterales</taxon>
        <taxon>Lysobacteraceae</taxon>
        <taxon>Lysobacter</taxon>
    </lineage>
</organism>
<dbReference type="InterPro" id="IPR004236">
    <property type="entry name" value="Pept_S1_alpha_lytic"/>
</dbReference>
<dbReference type="InterPro" id="IPR001316">
    <property type="entry name" value="Pept_S1A_streptogrisin"/>
</dbReference>
<dbReference type="InterPro" id="IPR037295">
    <property type="entry name" value="Alpha-lytic_protease_prodomain"/>
</dbReference>
<dbReference type="SUPFAM" id="SSF54806">
    <property type="entry name" value="Alpha-lytic protease prodomain"/>
    <property type="match status" value="2"/>
</dbReference>
<evidence type="ECO:0000256" key="1">
    <source>
        <dbReference type="ARBA" id="ARBA00007664"/>
    </source>
</evidence>
<comment type="caution">
    <text evidence="10">The sequence shown here is derived from an EMBL/GenBank/DDBJ whole genome shotgun (WGS) entry which is preliminary data.</text>
</comment>
<feature type="signal peptide" evidence="8">
    <location>
        <begin position="1"/>
        <end position="28"/>
    </location>
</feature>
<name>A0ABP9ARL6_9GAMM</name>
<dbReference type="InterPro" id="IPR043504">
    <property type="entry name" value="Peptidase_S1_PA_chymotrypsin"/>
</dbReference>
<dbReference type="GO" id="GO:0006508">
    <property type="term" value="P:proteolysis"/>
    <property type="evidence" value="ECO:0007669"/>
    <property type="project" value="UniProtKB-KW"/>
</dbReference>
<dbReference type="RefSeq" id="WP_345301911.1">
    <property type="nucleotide sequence ID" value="NZ_BAABJE010000001.1"/>
</dbReference>
<feature type="domain" description="Peptidase S1A alpha-lytic prodomain" evidence="9">
    <location>
        <begin position="117"/>
        <end position="179"/>
    </location>
</feature>
<dbReference type="Gene3D" id="3.30.300.50">
    <property type="match status" value="2"/>
</dbReference>
<evidence type="ECO:0000313" key="10">
    <source>
        <dbReference type="EMBL" id="GAA4785286.1"/>
    </source>
</evidence>
<evidence type="ECO:0000256" key="5">
    <source>
        <dbReference type="ARBA" id="ARBA00022825"/>
    </source>
</evidence>
<evidence type="ECO:0000259" key="9">
    <source>
        <dbReference type="Pfam" id="PF02983"/>
    </source>
</evidence>